<gene>
    <name evidence="2" type="ORF">OGAPHI_006872</name>
</gene>
<dbReference type="RefSeq" id="XP_046057989.1">
    <property type="nucleotide sequence ID" value="XM_046208205.1"/>
</dbReference>
<comment type="caution">
    <text evidence="2">The sequence shown here is derived from an EMBL/GenBank/DDBJ whole genome shotgun (WGS) entry which is preliminary data.</text>
</comment>
<proteinExistence type="predicted"/>
<dbReference type="GeneID" id="70238836"/>
<dbReference type="EMBL" id="JAEUBE010000504">
    <property type="protein sequence ID" value="KAH3660286.1"/>
    <property type="molecule type" value="Genomic_DNA"/>
</dbReference>
<name>A0A9P8SZC8_9ASCO</name>
<accession>A0A9P8SZC8</accession>
<sequence length="82" mass="9242">MCNQFCRNLFHDSSWTQVTFHEPPVEQLPSPDNNGSHQVPVSLQLVVNVVEQADVETDSQQPMERDEKLVPTVAHKLPGTHP</sequence>
<evidence type="ECO:0000256" key="1">
    <source>
        <dbReference type="SAM" id="MobiDB-lite"/>
    </source>
</evidence>
<evidence type="ECO:0000313" key="2">
    <source>
        <dbReference type="EMBL" id="KAH3660286.1"/>
    </source>
</evidence>
<evidence type="ECO:0000313" key="3">
    <source>
        <dbReference type="Proteomes" id="UP000769157"/>
    </source>
</evidence>
<keyword evidence="3" id="KW-1185">Reference proteome</keyword>
<dbReference type="Proteomes" id="UP000769157">
    <property type="component" value="Unassembled WGS sequence"/>
</dbReference>
<protein>
    <submittedName>
        <fullName evidence="2">Uncharacterized protein</fullName>
    </submittedName>
</protein>
<reference evidence="2" key="2">
    <citation type="submission" date="2021-01" db="EMBL/GenBank/DDBJ databases">
        <authorList>
            <person name="Schikora-Tamarit M.A."/>
        </authorList>
    </citation>
    <scope>NUCLEOTIDE SEQUENCE</scope>
    <source>
        <strain evidence="2">CBS6075</strain>
    </source>
</reference>
<dbReference type="AlphaFoldDB" id="A0A9P8SZC8"/>
<organism evidence="2 3">
    <name type="scientific">Ogataea philodendri</name>
    <dbReference type="NCBI Taxonomy" id="1378263"/>
    <lineage>
        <taxon>Eukaryota</taxon>
        <taxon>Fungi</taxon>
        <taxon>Dikarya</taxon>
        <taxon>Ascomycota</taxon>
        <taxon>Saccharomycotina</taxon>
        <taxon>Pichiomycetes</taxon>
        <taxon>Pichiales</taxon>
        <taxon>Pichiaceae</taxon>
        <taxon>Ogataea</taxon>
    </lineage>
</organism>
<reference evidence="2" key="1">
    <citation type="journal article" date="2021" name="Open Biol.">
        <title>Shared evolutionary footprints suggest mitochondrial oxidative damage underlies multiple complex I losses in fungi.</title>
        <authorList>
            <person name="Schikora-Tamarit M.A."/>
            <person name="Marcet-Houben M."/>
            <person name="Nosek J."/>
            <person name="Gabaldon T."/>
        </authorList>
    </citation>
    <scope>NUCLEOTIDE SEQUENCE</scope>
    <source>
        <strain evidence="2">CBS6075</strain>
    </source>
</reference>
<feature type="region of interest" description="Disordered" evidence="1">
    <location>
        <begin position="55"/>
        <end position="82"/>
    </location>
</feature>